<evidence type="ECO:0000313" key="6">
    <source>
        <dbReference type="Proteomes" id="UP001219518"/>
    </source>
</evidence>
<keyword evidence="1" id="KW-0863">Zinc-finger</keyword>
<dbReference type="PROSITE" id="PS00028">
    <property type="entry name" value="ZINC_FINGER_C2H2_1"/>
    <property type="match status" value="1"/>
</dbReference>
<evidence type="ECO:0000256" key="2">
    <source>
        <dbReference type="SAM" id="Coils"/>
    </source>
</evidence>
<feature type="domain" description="C2H2-type" evidence="4">
    <location>
        <begin position="34"/>
        <end position="63"/>
    </location>
</feature>
<dbReference type="PROSITE" id="PS50157">
    <property type="entry name" value="ZINC_FINGER_C2H2_2"/>
    <property type="match status" value="1"/>
</dbReference>
<dbReference type="InterPro" id="IPR013087">
    <property type="entry name" value="Znf_C2H2_type"/>
</dbReference>
<feature type="compositionally biased region" description="Low complexity" evidence="3">
    <location>
        <begin position="676"/>
        <end position="685"/>
    </location>
</feature>
<protein>
    <submittedName>
        <fullName evidence="5">Histidine ammonia-lyase 2</fullName>
    </submittedName>
</protein>
<dbReference type="PANTHER" id="PTHR31912:SF36">
    <property type="entry name" value="C2H2-TYPE DOMAIN-CONTAINING PROTEIN"/>
    <property type="match status" value="1"/>
</dbReference>
<keyword evidence="6" id="KW-1185">Reference proteome</keyword>
<reference evidence="5" key="1">
    <citation type="submission" date="2021-07" db="EMBL/GenBank/DDBJ databases">
        <authorList>
            <person name="Catto M.A."/>
            <person name="Jacobson A."/>
            <person name="Kennedy G."/>
            <person name="Labadie P."/>
            <person name="Hunt B.G."/>
            <person name="Srinivasan R."/>
        </authorList>
    </citation>
    <scope>NUCLEOTIDE SEQUENCE</scope>
    <source>
        <strain evidence="5">PL_HMW_Pooled</strain>
        <tissue evidence="5">Head</tissue>
    </source>
</reference>
<dbReference type="EMBL" id="JAHWGI010001040">
    <property type="protein sequence ID" value="KAK3921591.1"/>
    <property type="molecule type" value="Genomic_DNA"/>
</dbReference>
<reference evidence="5" key="2">
    <citation type="journal article" date="2023" name="BMC Genomics">
        <title>Pest status, molecular evolution, and epigenetic factors derived from the genome assembly of Frankliniella fusca, a thysanopteran phytovirus vector.</title>
        <authorList>
            <person name="Catto M.A."/>
            <person name="Labadie P.E."/>
            <person name="Jacobson A.L."/>
            <person name="Kennedy G.G."/>
            <person name="Srinivasan R."/>
            <person name="Hunt B.G."/>
        </authorList>
    </citation>
    <scope>NUCLEOTIDE SEQUENCE</scope>
    <source>
        <strain evidence="5">PL_HMW_Pooled</strain>
    </source>
</reference>
<evidence type="ECO:0000313" key="5">
    <source>
        <dbReference type="EMBL" id="KAK3921591.1"/>
    </source>
</evidence>
<keyword evidence="1" id="KW-0862">Zinc</keyword>
<dbReference type="GO" id="GO:0008270">
    <property type="term" value="F:zinc ion binding"/>
    <property type="evidence" value="ECO:0007669"/>
    <property type="project" value="UniProtKB-KW"/>
</dbReference>
<evidence type="ECO:0000256" key="1">
    <source>
        <dbReference type="PROSITE-ProRule" id="PRU00042"/>
    </source>
</evidence>
<sequence length="898" mass="103290">MNIDRFCVKCKILVPEGFKGFQRHLKQPNHAPPFVCGQDGCRNEFLYRKNLYTHMSFHHTTPPIYEEALIPPSPPQDSFRSADEQLEEENNQMENNIAQNIQGTNNIEEHYSSQETCNNDKDDAGCSGMVNELLKRSAELAILDLRSVNYMTSSAVQRVQEQSFSLMEKTASLLRGKVEEFLARGDHSPEEVAKLFQEFTLEDPFKHLKTKNKQLEVFKEKYGLISSETKSLGEYFDSRLDPESLQLRARQLRRSFQYVSIIEILKCILNDPDLRKIIMSAKASEDEYLRTFRDGSIYASLPDDLKDAIRIILYIDDLELLQALSASAGQYKVCGFYFGIQNLPPELNALLSFIFVTTLAFADDAKQKEVWEPLLKDIEKLEKDGLEILIDGVPLIFPVILVAQIGDTAAIHEVIGLLSPSASCFCRACYIKRTDMWKDGLKIGAMRTPQQHKLDVESALQRTANRTATGVAGEPKIHDLKVFSCITHSVFDVFHDLLQGVCKMKVKLALRYYVCQKKYFTEDVLQSRLKFFDYGFTDSKNKPVAKMTATYLNNIASYNLHQTGAQMWLLTRAFGFLFGDLVPENDKFIHLISLLNQIMCIVFSRALTENDINDLDNLVHKHHLLFQEIFPYNEEENAQQENEEAIAAEEEFLDYHGTIDEELLLQEELNEESESDLFSGSQPSSSKKRKKVPKKIRFINKHHHLLHYAETIRRYEARHLFFKIAATVMNNFKNPLLSLMDMFQMKFASDRHKDQNPLEIGKRGTKRLVVEECEHAQLLVSLGLNALNDILSVKHVTFKGIDYRPELFAMTEVSKSGSFPVFSKIMALYVFEEEEIYIVLQKWITLCFEENLNAYEVTCDPSAPVVIKRPSEILVPRLLSKWKKYNSFQEYLCPRSRC</sequence>
<keyword evidence="2" id="KW-0175">Coiled coil</keyword>
<proteinExistence type="predicted"/>
<dbReference type="PANTHER" id="PTHR31912">
    <property type="entry name" value="IP13529P"/>
    <property type="match status" value="1"/>
</dbReference>
<feature type="region of interest" description="Disordered" evidence="3">
    <location>
        <begin position="674"/>
        <end position="693"/>
    </location>
</feature>
<gene>
    <name evidence="5" type="ORF">KUF71_010763</name>
</gene>
<organism evidence="5 6">
    <name type="scientific">Frankliniella fusca</name>
    <dbReference type="NCBI Taxonomy" id="407009"/>
    <lineage>
        <taxon>Eukaryota</taxon>
        <taxon>Metazoa</taxon>
        <taxon>Ecdysozoa</taxon>
        <taxon>Arthropoda</taxon>
        <taxon>Hexapoda</taxon>
        <taxon>Insecta</taxon>
        <taxon>Pterygota</taxon>
        <taxon>Neoptera</taxon>
        <taxon>Paraneoptera</taxon>
        <taxon>Thysanoptera</taxon>
        <taxon>Terebrantia</taxon>
        <taxon>Thripoidea</taxon>
        <taxon>Thripidae</taxon>
        <taxon>Frankliniella</taxon>
    </lineage>
</organism>
<name>A0AAE1LIL6_9NEOP</name>
<feature type="coiled-coil region" evidence="2">
    <location>
        <begin position="76"/>
        <end position="103"/>
    </location>
</feature>
<dbReference type="AlphaFoldDB" id="A0AAE1LIL6"/>
<accession>A0AAE1LIL6</accession>
<dbReference type="Proteomes" id="UP001219518">
    <property type="component" value="Unassembled WGS sequence"/>
</dbReference>
<evidence type="ECO:0000256" key="3">
    <source>
        <dbReference type="SAM" id="MobiDB-lite"/>
    </source>
</evidence>
<comment type="caution">
    <text evidence="5">The sequence shown here is derived from an EMBL/GenBank/DDBJ whole genome shotgun (WGS) entry which is preliminary data.</text>
</comment>
<keyword evidence="1" id="KW-0479">Metal-binding</keyword>
<evidence type="ECO:0000259" key="4">
    <source>
        <dbReference type="PROSITE" id="PS50157"/>
    </source>
</evidence>